<evidence type="ECO:0000313" key="2">
    <source>
        <dbReference type="Proteomes" id="UP000436006"/>
    </source>
</evidence>
<evidence type="ECO:0000313" key="1">
    <source>
        <dbReference type="EMBL" id="MVM28876.1"/>
    </source>
</evidence>
<dbReference type="PROSITE" id="PS51257">
    <property type="entry name" value="PROKAR_LIPOPROTEIN"/>
    <property type="match status" value="1"/>
</dbReference>
<name>A0A7K1S5G0_9BACT</name>
<dbReference type="AlphaFoldDB" id="A0A7K1S5G0"/>
<dbReference type="EMBL" id="WPIN01000001">
    <property type="protein sequence ID" value="MVM28876.1"/>
    <property type="molecule type" value="Genomic_DNA"/>
</dbReference>
<comment type="caution">
    <text evidence="1">The sequence shown here is derived from an EMBL/GenBank/DDBJ whole genome shotgun (WGS) entry which is preliminary data.</text>
</comment>
<keyword evidence="2" id="KW-1185">Reference proteome</keyword>
<dbReference type="Proteomes" id="UP000436006">
    <property type="component" value="Unassembled WGS sequence"/>
</dbReference>
<accession>A0A7K1S5G0</accession>
<sequence length="372" mass="41637">MTKNVYINGIVWVLFLLVGGCVDPYRPPEITSPASYLVVNGFFNSAPGTTTTIQLSRTQNLADPKVPTAETKAVVTIESAHKDVYTLKEGAVGSYTLTGVTPSANETYRLHIKTTTGADYYSDYVPVLTTPPIDSVSWHPDNEGLQINVNTHDSKNNTRYYRWEYDQTWEYNSEYTSAFEILNNKIVDRTVSVFRCWGSENSSNIVTATTSRLSQDVVSQFPLVHIPSTSIKLSVRYSILVRQFALSQDGYNYYEQLAKITQSIGSIFDPQPSQITGNIHSQTDANDLVLGFFRVGTVESKRIFITKSQLPPWYPNSGVGSCDIDTLGGGDILRDRPGIIDRYSPFLYLTTHEDCLDCRLRGGVIKKPDFWD</sequence>
<protein>
    <submittedName>
        <fullName evidence="1">DUF4249 family protein</fullName>
    </submittedName>
</protein>
<reference evidence="1 2" key="1">
    <citation type="submission" date="2019-12" db="EMBL/GenBank/DDBJ databases">
        <title>Spirosoma sp. HMF4905 genome sequencing and assembly.</title>
        <authorList>
            <person name="Kang H."/>
            <person name="Cha I."/>
            <person name="Kim H."/>
            <person name="Joh K."/>
        </authorList>
    </citation>
    <scope>NUCLEOTIDE SEQUENCE [LARGE SCALE GENOMIC DNA]</scope>
    <source>
        <strain evidence="1 2">HMF4905</strain>
    </source>
</reference>
<dbReference type="Pfam" id="PF14054">
    <property type="entry name" value="DUF4249"/>
    <property type="match status" value="1"/>
</dbReference>
<dbReference type="InterPro" id="IPR025345">
    <property type="entry name" value="DUF4249"/>
</dbReference>
<gene>
    <name evidence="1" type="ORF">GO755_02440</name>
</gene>
<organism evidence="1 2">
    <name type="scientific">Spirosoma arboris</name>
    <dbReference type="NCBI Taxonomy" id="2682092"/>
    <lineage>
        <taxon>Bacteria</taxon>
        <taxon>Pseudomonadati</taxon>
        <taxon>Bacteroidota</taxon>
        <taxon>Cytophagia</taxon>
        <taxon>Cytophagales</taxon>
        <taxon>Cytophagaceae</taxon>
        <taxon>Spirosoma</taxon>
    </lineage>
</organism>
<dbReference type="RefSeq" id="WP_157582972.1">
    <property type="nucleotide sequence ID" value="NZ_WPIN01000001.1"/>
</dbReference>
<proteinExistence type="predicted"/>